<reference evidence="2" key="2">
    <citation type="submission" date="2023-06" db="EMBL/GenBank/DDBJ databases">
        <authorList>
            <consortium name="Lawrence Berkeley National Laboratory"/>
            <person name="Haridas S."/>
            <person name="Hensen N."/>
            <person name="Bonometti L."/>
            <person name="Westerberg I."/>
            <person name="Brannstrom I.O."/>
            <person name="Guillou S."/>
            <person name="Cros-Aarteil S."/>
            <person name="Calhoun S."/>
            <person name="Kuo A."/>
            <person name="Mondo S."/>
            <person name="Pangilinan J."/>
            <person name="Riley R."/>
            <person name="Labutti K."/>
            <person name="Andreopoulos B."/>
            <person name="Lipzen A."/>
            <person name="Chen C."/>
            <person name="Yanf M."/>
            <person name="Daum C."/>
            <person name="Ng V."/>
            <person name="Clum A."/>
            <person name="Steindorff A."/>
            <person name="Ohm R."/>
            <person name="Martin F."/>
            <person name="Silar P."/>
            <person name="Natvig D."/>
            <person name="Lalanne C."/>
            <person name="Gautier V."/>
            <person name="Ament-Velasquez S.L."/>
            <person name="Kruys A."/>
            <person name="Hutchinson M.I."/>
            <person name="Powell A.J."/>
            <person name="Barry K."/>
            <person name="Miller A.N."/>
            <person name="Grigoriev I.V."/>
            <person name="Debuchy R."/>
            <person name="Gladieux P."/>
            <person name="Thoren M.H."/>
            <person name="Johannesson H."/>
        </authorList>
    </citation>
    <scope>NUCLEOTIDE SEQUENCE</scope>
    <source>
        <strain evidence="2">CBS 118394</strain>
    </source>
</reference>
<evidence type="ECO:0000256" key="1">
    <source>
        <dbReference type="SAM" id="SignalP"/>
    </source>
</evidence>
<dbReference type="AlphaFoldDB" id="A0AAE0IJL4"/>
<protein>
    <recommendedName>
        <fullName evidence="4">Secreted protein</fullName>
    </recommendedName>
</protein>
<reference evidence="2" key="1">
    <citation type="journal article" date="2023" name="Mol. Phylogenet. Evol.">
        <title>Genome-scale phylogeny and comparative genomics of the fungal order Sordariales.</title>
        <authorList>
            <person name="Hensen N."/>
            <person name="Bonometti L."/>
            <person name="Westerberg I."/>
            <person name="Brannstrom I.O."/>
            <person name="Guillou S."/>
            <person name="Cros-Aarteil S."/>
            <person name="Calhoun S."/>
            <person name="Haridas S."/>
            <person name="Kuo A."/>
            <person name="Mondo S."/>
            <person name="Pangilinan J."/>
            <person name="Riley R."/>
            <person name="LaButti K."/>
            <person name="Andreopoulos B."/>
            <person name="Lipzen A."/>
            <person name="Chen C."/>
            <person name="Yan M."/>
            <person name="Daum C."/>
            <person name="Ng V."/>
            <person name="Clum A."/>
            <person name="Steindorff A."/>
            <person name="Ohm R.A."/>
            <person name="Martin F."/>
            <person name="Silar P."/>
            <person name="Natvig D.O."/>
            <person name="Lalanne C."/>
            <person name="Gautier V."/>
            <person name="Ament-Velasquez S.L."/>
            <person name="Kruys A."/>
            <person name="Hutchinson M.I."/>
            <person name="Powell A.J."/>
            <person name="Barry K."/>
            <person name="Miller A.N."/>
            <person name="Grigoriev I.V."/>
            <person name="Debuchy R."/>
            <person name="Gladieux P."/>
            <person name="Hiltunen Thoren M."/>
            <person name="Johannesson H."/>
        </authorList>
    </citation>
    <scope>NUCLEOTIDE SEQUENCE</scope>
    <source>
        <strain evidence="2">CBS 118394</strain>
    </source>
</reference>
<feature type="signal peptide" evidence="1">
    <location>
        <begin position="1"/>
        <end position="18"/>
    </location>
</feature>
<evidence type="ECO:0008006" key="4">
    <source>
        <dbReference type="Google" id="ProtNLM"/>
    </source>
</evidence>
<evidence type="ECO:0000313" key="2">
    <source>
        <dbReference type="EMBL" id="KAK3326130.1"/>
    </source>
</evidence>
<organism evidence="2 3">
    <name type="scientific">Apodospora peruviana</name>
    <dbReference type="NCBI Taxonomy" id="516989"/>
    <lineage>
        <taxon>Eukaryota</taxon>
        <taxon>Fungi</taxon>
        <taxon>Dikarya</taxon>
        <taxon>Ascomycota</taxon>
        <taxon>Pezizomycotina</taxon>
        <taxon>Sordariomycetes</taxon>
        <taxon>Sordariomycetidae</taxon>
        <taxon>Sordariales</taxon>
        <taxon>Lasiosphaeriaceae</taxon>
        <taxon>Apodospora</taxon>
    </lineage>
</organism>
<gene>
    <name evidence="2" type="ORF">B0H66DRAFT_550146</name>
</gene>
<sequence length="71" mass="7921">MFLQLMMRWISRCGCCFGAPCFGIVYVSDSAPELPSKSASEQLLAPARMSVGCSCKIDEHEIASWRCWIIC</sequence>
<feature type="chain" id="PRO_5042243951" description="Secreted protein" evidence="1">
    <location>
        <begin position="19"/>
        <end position="71"/>
    </location>
</feature>
<accession>A0AAE0IJL4</accession>
<proteinExistence type="predicted"/>
<evidence type="ECO:0000313" key="3">
    <source>
        <dbReference type="Proteomes" id="UP001283341"/>
    </source>
</evidence>
<comment type="caution">
    <text evidence="2">The sequence shown here is derived from an EMBL/GenBank/DDBJ whole genome shotgun (WGS) entry which is preliminary data.</text>
</comment>
<dbReference type="Proteomes" id="UP001283341">
    <property type="component" value="Unassembled WGS sequence"/>
</dbReference>
<keyword evidence="3" id="KW-1185">Reference proteome</keyword>
<name>A0AAE0IJL4_9PEZI</name>
<keyword evidence="1" id="KW-0732">Signal</keyword>
<dbReference type="EMBL" id="JAUEDM010000002">
    <property type="protein sequence ID" value="KAK3326130.1"/>
    <property type="molecule type" value="Genomic_DNA"/>
</dbReference>